<keyword evidence="2" id="KW-0472">Membrane</keyword>
<keyword evidence="5" id="KW-1185">Reference proteome</keyword>
<accession>A0A2T6ZQI1</accession>
<evidence type="ECO:0000256" key="3">
    <source>
        <dbReference type="SAM" id="SignalP"/>
    </source>
</evidence>
<evidence type="ECO:0000313" key="5">
    <source>
        <dbReference type="Proteomes" id="UP000244722"/>
    </source>
</evidence>
<sequence>MFSTSFSSALFGLLIIMQTLIAVSSLPTSTTTTMSICAQLGTRQASDINRGNNSNNHGSGYNNVAPPNNNTTSLERLAIWGMLSQFDKRDTSENNELNGNDLSPGEKLATVIASLTLLVATIPLLRCSRFRHWMSSSISPPAKVYPLLLSPHPLHICPHIHP</sequence>
<proteinExistence type="predicted"/>
<feature type="signal peptide" evidence="3">
    <location>
        <begin position="1"/>
        <end position="25"/>
    </location>
</feature>
<feature type="chain" id="PRO_5015742552" evidence="3">
    <location>
        <begin position="26"/>
        <end position="162"/>
    </location>
</feature>
<evidence type="ECO:0000256" key="1">
    <source>
        <dbReference type="SAM" id="MobiDB-lite"/>
    </source>
</evidence>
<comment type="caution">
    <text evidence="4">The sequence shown here is derived from an EMBL/GenBank/DDBJ whole genome shotgun (WGS) entry which is preliminary data.</text>
</comment>
<name>A0A2T6ZQI1_TUBBO</name>
<feature type="transmembrane region" description="Helical" evidence="2">
    <location>
        <begin position="108"/>
        <end position="125"/>
    </location>
</feature>
<keyword evidence="2" id="KW-0812">Transmembrane</keyword>
<dbReference type="Proteomes" id="UP000244722">
    <property type="component" value="Unassembled WGS sequence"/>
</dbReference>
<evidence type="ECO:0000256" key="2">
    <source>
        <dbReference type="SAM" id="Phobius"/>
    </source>
</evidence>
<feature type="compositionally biased region" description="Low complexity" evidence="1">
    <location>
        <begin position="47"/>
        <end position="63"/>
    </location>
</feature>
<feature type="region of interest" description="Disordered" evidence="1">
    <location>
        <begin position="47"/>
        <end position="67"/>
    </location>
</feature>
<keyword evidence="3" id="KW-0732">Signal</keyword>
<gene>
    <name evidence="4" type="ORF">B9Z19DRAFT_1085643</name>
</gene>
<reference evidence="4 5" key="1">
    <citation type="submission" date="2017-04" db="EMBL/GenBank/DDBJ databases">
        <title>Draft genome sequence of Tuber borchii Vittad., a whitish edible truffle.</title>
        <authorList>
            <consortium name="DOE Joint Genome Institute"/>
            <person name="Murat C."/>
            <person name="Kuo A."/>
            <person name="Barry K.W."/>
            <person name="Clum A."/>
            <person name="Dockter R.B."/>
            <person name="Fauchery L."/>
            <person name="Iotti M."/>
            <person name="Kohler A."/>
            <person name="Labutti K."/>
            <person name="Lindquist E.A."/>
            <person name="Lipzen A."/>
            <person name="Ohm R.A."/>
            <person name="Wang M."/>
            <person name="Grigoriev I.V."/>
            <person name="Zambonelli A."/>
            <person name="Martin F.M."/>
        </authorList>
    </citation>
    <scope>NUCLEOTIDE SEQUENCE [LARGE SCALE GENOMIC DNA]</scope>
    <source>
        <strain evidence="4 5">Tbo3840</strain>
    </source>
</reference>
<keyword evidence="2" id="KW-1133">Transmembrane helix</keyword>
<dbReference type="EMBL" id="NESQ01000143">
    <property type="protein sequence ID" value="PUU77742.1"/>
    <property type="molecule type" value="Genomic_DNA"/>
</dbReference>
<organism evidence="4 5">
    <name type="scientific">Tuber borchii</name>
    <name type="common">White truffle</name>
    <dbReference type="NCBI Taxonomy" id="42251"/>
    <lineage>
        <taxon>Eukaryota</taxon>
        <taxon>Fungi</taxon>
        <taxon>Dikarya</taxon>
        <taxon>Ascomycota</taxon>
        <taxon>Pezizomycotina</taxon>
        <taxon>Pezizomycetes</taxon>
        <taxon>Pezizales</taxon>
        <taxon>Tuberaceae</taxon>
        <taxon>Tuber</taxon>
    </lineage>
</organism>
<evidence type="ECO:0000313" key="4">
    <source>
        <dbReference type="EMBL" id="PUU77742.1"/>
    </source>
</evidence>
<dbReference type="AlphaFoldDB" id="A0A2T6ZQI1"/>
<protein>
    <submittedName>
        <fullName evidence="4">Uncharacterized protein</fullName>
    </submittedName>
</protein>